<accession>A0A364MY65</accession>
<dbReference type="PANTHER" id="PTHR31297">
    <property type="entry name" value="GLUCAN ENDO-1,6-BETA-GLUCOSIDASE B"/>
    <property type="match status" value="1"/>
</dbReference>
<comment type="caution">
    <text evidence="7">The sequence shown here is derived from an EMBL/GenBank/DDBJ whole genome shotgun (WGS) entry which is preliminary data.</text>
</comment>
<dbReference type="Proteomes" id="UP000249619">
    <property type="component" value="Unassembled WGS sequence"/>
</dbReference>
<dbReference type="Pfam" id="PF00150">
    <property type="entry name" value="Cellulase"/>
    <property type="match status" value="1"/>
</dbReference>
<dbReference type="GO" id="GO:0009251">
    <property type="term" value="P:glucan catabolic process"/>
    <property type="evidence" value="ECO:0007669"/>
    <property type="project" value="TreeGrafter"/>
</dbReference>
<comment type="similarity">
    <text evidence="1">Belongs to the glycosyl hydrolase 5 (cellulase A) family.</text>
</comment>
<keyword evidence="3" id="KW-0326">Glycosidase</keyword>
<reference evidence="8" key="1">
    <citation type="submission" date="2018-05" db="EMBL/GenBank/DDBJ databases">
        <title>Draft genome sequence of Stemphylium lycopersici strain CIDEFI 213.</title>
        <authorList>
            <person name="Medina R."/>
            <person name="Franco M.E.E."/>
            <person name="Lucentini C.G."/>
            <person name="Saparrat M.C.N."/>
            <person name="Balatti P.A."/>
        </authorList>
    </citation>
    <scope>NUCLEOTIDE SEQUENCE [LARGE SCALE GENOMIC DNA]</scope>
    <source>
        <strain evidence="8">CIDEFI 213</strain>
    </source>
</reference>
<evidence type="ECO:0000313" key="8">
    <source>
        <dbReference type="Proteomes" id="UP000249619"/>
    </source>
</evidence>
<keyword evidence="8" id="KW-1185">Reference proteome</keyword>
<dbReference type="InterPro" id="IPR050386">
    <property type="entry name" value="Glycosyl_hydrolase_5"/>
</dbReference>
<dbReference type="PANTHER" id="PTHR31297:SF43">
    <property type="entry name" value="GLUCAN 1,3-BETA-GLUCOSIDASE 3"/>
    <property type="match status" value="1"/>
</dbReference>
<evidence type="ECO:0000256" key="5">
    <source>
        <dbReference type="SAM" id="MobiDB-lite"/>
    </source>
</evidence>
<dbReference type="EMBL" id="QGDH01000107">
    <property type="protein sequence ID" value="RAR06967.1"/>
    <property type="molecule type" value="Genomic_DNA"/>
</dbReference>
<dbReference type="GO" id="GO:0005737">
    <property type="term" value="C:cytoplasm"/>
    <property type="evidence" value="ECO:0007669"/>
    <property type="project" value="UniProtKB-ARBA"/>
</dbReference>
<sequence length="1036" mass="116546">MPLADAVEPRTMKGFLQKAKAELKNFSQRDAEPVNAQEHHQHYFPPVQHHNGQSSDHRQHGIADPSPLDIVRYRYHHGTNLGSVYVIERWLQNSRFPEGAEGSSELAAVQAWVDKIGIAETKQKFEDHWANIVSENAIGWLANVAKCTTVRLPIGYYDLPGAVFTQGTPFEPYAQVYTGAWNSIRTLIQRLRTRSIGVLIDLHALPGGGNAQEHSGTNSGRAELWTNPANRSLGVRCCQFIAEDTKAGAEIAGIQLVNEAEWESERMYEWYDECIAAVSAIDPEMPIIISDGWNLAKAVDWSLQKNSVYAHPQCPVVIDTHYYWAFTQEDKAKSPQQITEEAGTKLGQLDGREGSVHDRGAVQVIVGEYSCVMTEDSWAKGDGVPKEELVKQFGQAQSRRYQERAGGSFFWTWKMDWMPGGEWGFKAKTEDGSIVPPNFTSMSADLRHAMVEKARHEREGHMHKAIQQHVSYWSGVDPNGQYEHEKYEYGWQVGYQDALAFFEGRDTRGDKIGMLELWILKRIRESGYRGGFTWLFEQGIRRGRPKLTSLDQLMPTDTTDDALGEAPSLLRDTTERRQYQAYCVTEASSRPPSPNPLIPSPLRINAAPLSRVNHSTRDLVTDAPEQNASPNQAATNSPEACVNFASLLKTRKFSKRQTQWANRVRAEETTIPATSDHITQPVISRGTYFLAAREVTTCDQHSSHLRVQRLKPVDGATRHTILRTPVPQNSADSSTGSRPLPPLPIEGVALGDKRHEEYADEDKPISVATFEPSSARPESSPGEKLEFRDGVTSATTTQITSELRRKPLPVQYEEYEGEAQRRGPTPEQSLLPMSTLPLRDANVHGSSQRHWAIAHGRTPPPPSEESYVPRGHWYDTDERVFVARKRSLKDANSKYQVGQLPPRGSDISTRLLCHTNNNETRFDRFAQPYSTPAPPSYFSTDAQSGPRPPPWGCYEDLAIQRRQRSELRERVQNLAHKTAVDSMSTYQKSLSTDSLSKEPAREVEEYREQILTVYPEMEFDGAAGGNKRRSWCCLVM</sequence>
<feature type="region of interest" description="Disordered" evidence="5">
    <location>
        <begin position="44"/>
        <end position="63"/>
    </location>
</feature>
<keyword evidence="4" id="KW-0961">Cell wall biogenesis/degradation</keyword>
<dbReference type="GO" id="GO:0071555">
    <property type="term" value="P:cell wall organization"/>
    <property type="evidence" value="ECO:0007669"/>
    <property type="project" value="UniProtKB-KW"/>
</dbReference>
<proteinExistence type="inferred from homology"/>
<dbReference type="GO" id="GO:0009986">
    <property type="term" value="C:cell surface"/>
    <property type="evidence" value="ECO:0007669"/>
    <property type="project" value="TreeGrafter"/>
</dbReference>
<evidence type="ECO:0000256" key="2">
    <source>
        <dbReference type="ARBA" id="ARBA00022801"/>
    </source>
</evidence>
<dbReference type="GO" id="GO:0046557">
    <property type="term" value="F:glucan endo-1,6-beta-glucosidase activity"/>
    <property type="evidence" value="ECO:0007669"/>
    <property type="project" value="TreeGrafter"/>
</dbReference>
<evidence type="ECO:0000256" key="4">
    <source>
        <dbReference type="ARBA" id="ARBA00023316"/>
    </source>
</evidence>
<dbReference type="GO" id="GO:0005576">
    <property type="term" value="C:extracellular region"/>
    <property type="evidence" value="ECO:0007669"/>
    <property type="project" value="TreeGrafter"/>
</dbReference>
<evidence type="ECO:0000256" key="3">
    <source>
        <dbReference type="ARBA" id="ARBA00023295"/>
    </source>
</evidence>
<dbReference type="Gene3D" id="3.20.20.80">
    <property type="entry name" value="Glycosidases"/>
    <property type="match status" value="1"/>
</dbReference>
<dbReference type="InterPro" id="IPR017853">
    <property type="entry name" value="GH"/>
</dbReference>
<evidence type="ECO:0000256" key="1">
    <source>
        <dbReference type="ARBA" id="ARBA00005641"/>
    </source>
</evidence>
<gene>
    <name evidence="7" type="ORF">DDE83_006688</name>
</gene>
<protein>
    <submittedName>
        <fullName evidence="7">Glycoside hydrolase family 5 protein</fullName>
    </submittedName>
</protein>
<evidence type="ECO:0000313" key="7">
    <source>
        <dbReference type="EMBL" id="RAR06967.1"/>
    </source>
</evidence>
<keyword evidence="2 7" id="KW-0378">Hydrolase</keyword>
<dbReference type="InterPro" id="IPR001547">
    <property type="entry name" value="Glyco_hydro_5"/>
</dbReference>
<dbReference type="STRING" id="183478.A0A364MY65"/>
<name>A0A364MY65_STELY</name>
<dbReference type="FunFam" id="3.20.20.80:FF:000100">
    <property type="entry name" value="Glycoside hydrolase superfamily"/>
    <property type="match status" value="1"/>
</dbReference>
<evidence type="ECO:0000259" key="6">
    <source>
        <dbReference type="Pfam" id="PF00150"/>
    </source>
</evidence>
<dbReference type="SUPFAM" id="SSF51445">
    <property type="entry name" value="(Trans)glycosidases"/>
    <property type="match status" value="1"/>
</dbReference>
<organism evidence="7 8">
    <name type="scientific">Stemphylium lycopersici</name>
    <name type="common">Tomato gray leaf spot disease fungus</name>
    <name type="synonym">Thyrospora lycopersici</name>
    <dbReference type="NCBI Taxonomy" id="183478"/>
    <lineage>
        <taxon>Eukaryota</taxon>
        <taxon>Fungi</taxon>
        <taxon>Dikarya</taxon>
        <taxon>Ascomycota</taxon>
        <taxon>Pezizomycotina</taxon>
        <taxon>Dothideomycetes</taxon>
        <taxon>Pleosporomycetidae</taxon>
        <taxon>Pleosporales</taxon>
        <taxon>Pleosporineae</taxon>
        <taxon>Pleosporaceae</taxon>
        <taxon>Stemphylium</taxon>
    </lineage>
</organism>
<dbReference type="AlphaFoldDB" id="A0A364MY65"/>
<feature type="compositionally biased region" description="Polar residues" evidence="5">
    <location>
        <begin position="792"/>
        <end position="801"/>
    </location>
</feature>
<feature type="region of interest" description="Disordered" evidence="5">
    <location>
        <begin position="840"/>
        <end position="870"/>
    </location>
</feature>
<feature type="domain" description="Glycoside hydrolase family 5" evidence="6">
    <location>
        <begin position="123"/>
        <end position="389"/>
    </location>
</feature>
<feature type="region of interest" description="Disordered" evidence="5">
    <location>
        <begin position="766"/>
        <end position="801"/>
    </location>
</feature>